<reference evidence="8" key="1">
    <citation type="journal article" date="2019" name="Int. J. Syst. Evol. Microbiol.">
        <title>The Global Catalogue of Microorganisms (GCM) 10K type strain sequencing project: providing services to taxonomists for standard genome sequencing and annotation.</title>
        <authorList>
            <consortium name="The Broad Institute Genomics Platform"/>
            <consortium name="The Broad Institute Genome Sequencing Center for Infectious Disease"/>
            <person name="Wu L."/>
            <person name="Ma J."/>
        </authorList>
    </citation>
    <scope>NUCLEOTIDE SEQUENCE [LARGE SCALE GENOMIC DNA]</scope>
    <source>
        <strain evidence="8">JCM 17130</strain>
    </source>
</reference>
<evidence type="ECO:0000256" key="3">
    <source>
        <dbReference type="ARBA" id="ARBA00023136"/>
    </source>
</evidence>
<dbReference type="InterPro" id="IPR050490">
    <property type="entry name" value="Bact_solute-bd_prot1"/>
</dbReference>
<keyword evidence="3" id="KW-0472">Membrane</keyword>
<dbReference type="Proteomes" id="UP001597277">
    <property type="component" value="Unassembled WGS sequence"/>
</dbReference>
<proteinExistence type="predicted"/>
<dbReference type="RefSeq" id="WP_388003355.1">
    <property type="nucleotide sequence ID" value="NZ_JBHUEE010000002.1"/>
</dbReference>
<protein>
    <submittedName>
        <fullName evidence="7">ABC transporter substrate-binding protein</fullName>
    </submittedName>
</protein>
<comment type="caution">
    <text evidence="7">The sequence shown here is derived from an EMBL/GenBank/DDBJ whole genome shotgun (WGS) entry which is preliminary data.</text>
</comment>
<dbReference type="InterPro" id="IPR006059">
    <property type="entry name" value="SBP"/>
</dbReference>
<evidence type="ECO:0000256" key="1">
    <source>
        <dbReference type="ARBA" id="ARBA00022475"/>
    </source>
</evidence>
<dbReference type="SUPFAM" id="SSF53850">
    <property type="entry name" value="Periplasmic binding protein-like II"/>
    <property type="match status" value="1"/>
</dbReference>
<dbReference type="CDD" id="cd13585">
    <property type="entry name" value="PBP2_TMBP_like"/>
    <property type="match status" value="1"/>
</dbReference>
<dbReference type="Gene3D" id="3.40.190.10">
    <property type="entry name" value="Periplasmic binding protein-like II"/>
    <property type="match status" value="1"/>
</dbReference>
<evidence type="ECO:0000313" key="8">
    <source>
        <dbReference type="Proteomes" id="UP001597277"/>
    </source>
</evidence>
<evidence type="ECO:0000256" key="4">
    <source>
        <dbReference type="ARBA" id="ARBA00023139"/>
    </source>
</evidence>
<dbReference type="PANTHER" id="PTHR43649">
    <property type="entry name" value="ARABINOSE-BINDING PROTEIN-RELATED"/>
    <property type="match status" value="1"/>
</dbReference>
<keyword evidence="8" id="KW-1185">Reference proteome</keyword>
<feature type="signal peptide" evidence="6">
    <location>
        <begin position="1"/>
        <end position="25"/>
    </location>
</feature>
<dbReference type="Pfam" id="PF13416">
    <property type="entry name" value="SBP_bac_8"/>
    <property type="match status" value="1"/>
</dbReference>
<dbReference type="EMBL" id="JBHUEE010000002">
    <property type="protein sequence ID" value="MFD1717332.1"/>
    <property type="molecule type" value="Genomic_DNA"/>
</dbReference>
<keyword evidence="2 6" id="KW-0732">Signal</keyword>
<feature type="chain" id="PRO_5045968920" evidence="6">
    <location>
        <begin position="26"/>
        <end position="437"/>
    </location>
</feature>
<keyword evidence="4" id="KW-0564">Palmitate</keyword>
<gene>
    <name evidence="7" type="ORF">ACFSE6_05775</name>
</gene>
<keyword evidence="5" id="KW-0449">Lipoprotein</keyword>
<accession>A0ABW4L2H8</accession>
<evidence type="ECO:0000256" key="2">
    <source>
        <dbReference type="ARBA" id="ARBA00022729"/>
    </source>
</evidence>
<evidence type="ECO:0000313" key="7">
    <source>
        <dbReference type="EMBL" id="MFD1717332.1"/>
    </source>
</evidence>
<organism evidence="7 8">
    <name type="scientific">Georgenia deserti</name>
    <dbReference type="NCBI Taxonomy" id="2093781"/>
    <lineage>
        <taxon>Bacteria</taxon>
        <taxon>Bacillati</taxon>
        <taxon>Actinomycetota</taxon>
        <taxon>Actinomycetes</taxon>
        <taxon>Micrococcales</taxon>
        <taxon>Bogoriellaceae</taxon>
        <taxon>Georgenia</taxon>
    </lineage>
</organism>
<evidence type="ECO:0000256" key="6">
    <source>
        <dbReference type="SAM" id="SignalP"/>
    </source>
</evidence>
<dbReference type="PANTHER" id="PTHR43649:SF33">
    <property type="entry name" value="POLYGALACTURONAN_RHAMNOGALACTURONAN-BINDING PROTEIN YTCQ"/>
    <property type="match status" value="1"/>
</dbReference>
<sequence>MFTRRIPTARVAAVSAFLFALSGCAASTAAPSEGPTVITFWSSLRGADGVVEQFNATHDDIHVEFTDTPSGAAGTNAMLYNSVRAGNAPDVATLETNIAAQFALDGVLEDITDDISPEVREAMLPQAFDLTTFDGRTYALTLDIEPMMMFYREDMFRERGVEVPTTWAEYREAAEQFAAHDSDAVIGSFFTNGDPHLAAFAWQTGDPWFAADEDGWRIDMTGDGSLRVADYWQGLIDDGLVDVLAASSQEWNAAMANDQIATYFAGAWAAAALRTSVPGGAGNWRVAPVPRWDGEDRGVGTHGGSAFGVPVGSEHPQAALEFIEWMITDPEAMRARIATGTSSMYPSITGLVDVARETFDPAFYGGQDVYSVFEQAAQDIPDGWIWGPRTALTAAALNEDLARVRGGTTIGDALEAAQAETYRDMTALGLEVREGDR</sequence>
<keyword evidence="1" id="KW-1003">Cell membrane</keyword>
<evidence type="ECO:0000256" key="5">
    <source>
        <dbReference type="ARBA" id="ARBA00023288"/>
    </source>
</evidence>
<dbReference type="PROSITE" id="PS51257">
    <property type="entry name" value="PROKAR_LIPOPROTEIN"/>
    <property type="match status" value="1"/>
</dbReference>
<name>A0ABW4L2H8_9MICO</name>